<dbReference type="EMBL" id="JAHRIP010001830">
    <property type="protein sequence ID" value="MEQ2280573.1"/>
    <property type="molecule type" value="Genomic_DNA"/>
</dbReference>
<feature type="compositionally biased region" description="Polar residues" evidence="1">
    <location>
        <begin position="142"/>
        <end position="153"/>
    </location>
</feature>
<name>A0ABV0XGI9_9TELE</name>
<dbReference type="Proteomes" id="UP001469553">
    <property type="component" value="Unassembled WGS sequence"/>
</dbReference>
<organism evidence="2 3">
    <name type="scientific">Ameca splendens</name>
    <dbReference type="NCBI Taxonomy" id="208324"/>
    <lineage>
        <taxon>Eukaryota</taxon>
        <taxon>Metazoa</taxon>
        <taxon>Chordata</taxon>
        <taxon>Craniata</taxon>
        <taxon>Vertebrata</taxon>
        <taxon>Euteleostomi</taxon>
        <taxon>Actinopterygii</taxon>
        <taxon>Neopterygii</taxon>
        <taxon>Teleostei</taxon>
        <taxon>Neoteleostei</taxon>
        <taxon>Acanthomorphata</taxon>
        <taxon>Ovalentaria</taxon>
        <taxon>Atherinomorphae</taxon>
        <taxon>Cyprinodontiformes</taxon>
        <taxon>Goodeidae</taxon>
        <taxon>Ameca</taxon>
    </lineage>
</organism>
<comment type="caution">
    <text evidence="2">The sequence shown here is derived from an EMBL/GenBank/DDBJ whole genome shotgun (WGS) entry which is preliminary data.</text>
</comment>
<feature type="region of interest" description="Disordered" evidence="1">
    <location>
        <begin position="29"/>
        <end position="153"/>
    </location>
</feature>
<feature type="compositionally biased region" description="Low complexity" evidence="1">
    <location>
        <begin position="112"/>
        <end position="121"/>
    </location>
</feature>
<sequence>MDVVHVHERLTPEEPQHEFLHTATPDIKHMPPNPNAMNPFLTAQGHTPTGELHPRKADEVTPTQRKLHTQPHSKHPCRILHPTTQRAMTERQGKGPGATLPQPPSTGAKVQTPSSTAPTTEPSKRSPASGKHLGPASPSTPPRNHTTSLPLQR</sequence>
<feature type="compositionally biased region" description="Basic residues" evidence="1">
    <location>
        <begin position="65"/>
        <end position="78"/>
    </location>
</feature>
<keyword evidence="3" id="KW-1185">Reference proteome</keyword>
<evidence type="ECO:0000313" key="2">
    <source>
        <dbReference type="EMBL" id="MEQ2280573.1"/>
    </source>
</evidence>
<proteinExistence type="predicted"/>
<evidence type="ECO:0000256" key="1">
    <source>
        <dbReference type="SAM" id="MobiDB-lite"/>
    </source>
</evidence>
<protein>
    <submittedName>
        <fullName evidence="2">Uncharacterized protein</fullName>
    </submittedName>
</protein>
<evidence type="ECO:0000313" key="3">
    <source>
        <dbReference type="Proteomes" id="UP001469553"/>
    </source>
</evidence>
<reference evidence="2 3" key="1">
    <citation type="submission" date="2021-06" db="EMBL/GenBank/DDBJ databases">
        <authorList>
            <person name="Palmer J.M."/>
        </authorList>
    </citation>
    <scope>NUCLEOTIDE SEQUENCE [LARGE SCALE GENOMIC DNA]</scope>
    <source>
        <strain evidence="2 3">AS_MEX2019</strain>
        <tissue evidence="2">Muscle</tissue>
    </source>
</reference>
<gene>
    <name evidence="2" type="ORF">AMECASPLE_021317</name>
</gene>
<accession>A0ABV0XGI9</accession>